<sequence length="120" mass="13567">MPTLCCSPSLQARPPLHFMTASKASRVLANYQGRQTHAGQGWQAARAGLWGGVVRRSYFYLSHWWTGAAALVLQWRPEKRTSQPAHHTQVDNHSVVAAEKQNQHDPLRLRGFPTVPIIRY</sequence>
<gene>
    <name evidence="1" type="ORF">O3P69_008949</name>
</gene>
<dbReference type="Proteomes" id="UP001487740">
    <property type="component" value="Unassembled WGS sequence"/>
</dbReference>
<keyword evidence="2" id="KW-1185">Reference proteome</keyword>
<evidence type="ECO:0000313" key="2">
    <source>
        <dbReference type="Proteomes" id="UP001487740"/>
    </source>
</evidence>
<evidence type="ECO:0000313" key="1">
    <source>
        <dbReference type="EMBL" id="KAK8389589.1"/>
    </source>
</evidence>
<proteinExistence type="predicted"/>
<protein>
    <submittedName>
        <fullName evidence="1">Uncharacterized protein</fullName>
    </submittedName>
</protein>
<name>A0AAW0TQF5_SCYPA</name>
<reference evidence="1 2" key="1">
    <citation type="submission" date="2023-03" db="EMBL/GenBank/DDBJ databases">
        <title>High-quality genome of Scylla paramamosain provides insights in environmental adaptation.</title>
        <authorList>
            <person name="Zhang L."/>
        </authorList>
    </citation>
    <scope>NUCLEOTIDE SEQUENCE [LARGE SCALE GENOMIC DNA]</scope>
    <source>
        <strain evidence="1">LZ_2023a</strain>
        <tissue evidence="1">Muscle</tissue>
    </source>
</reference>
<dbReference type="EMBL" id="JARAKH010000027">
    <property type="protein sequence ID" value="KAK8389589.1"/>
    <property type="molecule type" value="Genomic_DNA"/>
</dbReference>
<accession>A0AAW0TQF5</accession>
<dbReference type="AlphaFoldDB" id="A0AAW0TQF5"/>
<comment type="caution">
    <text evidence="1">The sequence shown here is derived from an EMBL/GenBank/DDBJ whole genome shotgun (WGS) entry which is preliminary data.</text>
</comment>
<organism evidence="1 2">
    <name type="scientific">Scylla paramamosain</name>
    <name type="common">Mud crab</name>
    <dbReference type="NCBI Taxonomy" id="85552"/>
    <lineage>
        <taxon>Eukaryota</taxon>
        <taxon>Metazoa</taxon>
        <taxon>Ecdysozoa</taxon>
        <taxon>Arthropoda</taxon>
        <taxon>Crustacea</taxon>
        <taxon>Multicrustacea</taxon>
        <taxon>Malacostraca</taxon>
        <taxon>Eumalacostraca</taxon>
        <taxon>Eucarida</taxon>
        <taxon>Decapoda</taxon>
        <taxon>Pleocyemata</taxon>
        <taxon>Brachyura</taxon>
        <taxon>Eubrachyura</taxon>
        <taxon>Portunoidea</taxon>
        <taxon>Portunidae</taxon>
        <taxon>Portuninae</taxon>
        <taxon>Scylla</taxon>
    </lineage>
</organism>